<dbReference type="OrthoDB" id="203136at2157"/>
<keyword evidence="3" id="KW-1185">Reference proteome</keyword>
<keyword evidence="1" id="KW-0472">Membrane</keyword>
<gene>
    <name evidence="2" type="ORF">EA473_09750</name>
</gene>
<keyword evidence="1" id="KW-1133">Transmembrane helix</keyword>
<evidence type="ECO:0000256" key="1">
    <source>
        <dbReference type="SAM" id="Phobius"/>
    </source>
</evidence>
<keyword evidence="1" id="KW-0812">Transmembrane</keyword>
<evidence type="ECO:0000313" key="3">
    <source>
        <dbReference type="Proteomes" id="UP000282323"/>
    </source>
</evidence>
<protein>
    <submittedName>
        <fullName evidence="2">Uncharacterized protein</fullName>
    </submittedName>
</protein>
<dbReference type="RefSeq" id="WP_124195433.1">
    <property type="nucleotide sequence ID" value="NZ_REGA01000006.1"/>
</dbReference>
<accession>A0A3N6MLJ3</accession>
<organism evidence="2 3">
    <name type="scientific">Natrarchaeobius chitinivorans</name>
    <dbReference type="NCBI Taxonomy" id="1679083"/>
    <lineage>
        <taxon>Archaea</taxon>
        <taxon>Methanobacteriati</taxon>
        <taxon>Methanobacteriota</taxon>
        <taxon>Stenosarchaea group</taxon>
        <taxon>Halobacteria</taxon>
        <taxon>Halobacteriales</taxon>
        <taxon>Natrialbaceae</taxon>
        <taxon>Natrarchaeobius</taxon>
    </lineage>
</organism>
<comment type="caution">
    <text evidence="2">The sequence shown here is derived from an EMBL/GenBank/DDBJ whole genome shotgun (WGS) entry which is preliminary data.</text>
</comment>
<evidence type="ECO:0000313" key="2">
    <source>
        <dbReference type="EMBL" id="RQG95216.1"/>
    </source>
</evidence>
<dbReference type="AlphaFoldDB" id="A0A3N6MLJ3"/>
<dbReference type="Proteomes" id="UP000282323">
    <property type="component" value="Unassembled WGS sequence"/>
</dbReference>
<name>A0A3N6MLJ3_NATCH</name>
<proteinExistence type="predicted"/>
<sequence>MSLDSIVVSSIAPFDPTIAITAIASVALVVFVGIMVFLAVAPIVSSTWTERLGGTTSAGSSLEPNEAD</sequence>
<feature type="transmembrane region" description="Helical" evidence="1">
    <location>
        <begin position="20"/>
        <end position="44"/>
    </location>
</feature>
<reference evidence="2 3" key="1">
    <citation type="submission" date="2018-10" db="EMBL/GenBank/DDBJ databases">
        <title>Natrarchaeobius chitinivorans gen. nov., sp. nov., and Natrarchaeobius haloalkaliphilus sp. nov., alkaliphilic, chitin-utilizing haloarchaea from hypersaline alkaline lakes.</title>
        <authorList>
            <person name="Sorokin D.Y."/>
            <person name="Elcheninov A.G."/>
            <person name="Kostrikina N.A."/>
            <person name="Bale N.J."/>
            <person name="Sinninghe Damste J.S."/>
            <person name="Khijniak T.V."/>
            <person name="Kublanov I.V."/>
            <person name="Toshchakov S.V."/>
        </authorList>
    </citation>
    <scope>NUCLEOTIDE SEQUENCE [LARGE SCALE GENOMIC DNA]</scope>
    <source>
        <strain evidence="2 3">AArcht4T</strain>
    </source>
</reference>
<dbReference type="EMBL" id="REGA01000006">
    <property type="protein sequence ID" value="RQG95216.1"/>
    <property type="molecule type" value="Genomic_DNA"/>
</dbReference>